<keyword evidence="2" id="KW-1185">Reference proteome</keyword>
<comment type="caution">
    <text evidence="1">The sequence shown here is derived from an EMBL/GenBank/DDBJ whole genome shotgun (WGS) entry which is preliminary data.</text>
</comment>
<dbReference type="InterPro" id="IPR036291">
    <property type="entry name" value="NAD(P)-bd_dom_sf"/>
</dbReference>
<protein>
    <submittedName>
        <fullName evidence="1">Uncharacterized protein</fullName>
    </submittedName>
</protein>
<name>A0A8H7WIP1_9HELO</name>
<evidence type="ECO:0000313" key="2">
    <source>
        <dbReference type="Proteomes" id="UP000664132"/>
    </source>
</evidence>
<organism evidence="1 2">
    <name type="scientific">Cadophora malorum</name>
    <dbReference type="NCBI Taxonomy" id="108018"/>
    <lineage>
        <taxon>Eukaryota</taxon>
        <taxon>Fungi</taxon>
        <taxon>Dikarya</taxon>
        <taxon>Ascomycota</taxon>
        <taxon>Pezizomycotina</taxon>
        <taxon>Leotiomycetes</taxon>
        <taxon>Helotiales</taxon>
        <taxon>Ploettnerulaceae</taxon>
        <taxon>Cadophora</taxon>
    </lineage>
</organism>
<accession>A0A8H7WIP1</accession>
<dbReference type="Proteomes" id="UP000664132">
    <property type="component" value="Unassembled WGS sequence"/>
</dbReference>
<sequence length="188" mass="21275">MFLLLPMLVRTRRQYPNARPHLVVVGSDMYAEVKFEERHCDGVIEALNDKSRWEKSQATPTERYAVSKLLTHYMAYEIARLTPIINGEPAVNVNIVGPGFCKSELMTHEPGRLYLLEAMQFLTVRTSEEGSKTIVDGAVRGVESHGEYIEHQKFATVENLVSPDEGLKLKNKIWHEMLDVLIPAVPAV</sequence>
<dbReference type="EMBL" id="JAFJYH010000009">
    <property type="protein sequence ID" value="KAG4425560.1"/>
    <property type="molecule type" value="Genomic_DNA"/>
</dbReference>
<dbReference type="AlphaFoldDB" id="A0A8H7WIP1"/>
<reference evidence="1" key="1">
    <citation type="submission" date="2021-02" db="EMBL/GenBank/DDBJ databases">
        <title>Genome sequence Cadophora malorum strain M34.</title>
        <authorList>
            <person name="Stefanovic E."/>
            <person name="Vu D."/>
            <person name="Scully C."/>
            <person name="Dijksterhuis J."/>
            <person name="Roader J."/>
            <person name="Houbraken J."/>
        </authorList>
    </citation>
    <scope>NUCLEOTIDE SEQUENCE</scope>
    <source>
        <strain evidence="1">M34</strain>
    </source>
</reference>
<dbReference type="OrthoDB" id="542013at2759"/>
<gene>
    <name evidence="1" type="ORF">IFR04_001257</name>
</gene>
<proteinExistence type="predicted"/>
<dbReference type="Gene3D" id="3.40.50.720">
    <property type="entry name" value="NAD(P)-binding Rossmann-like Domain"/>
    <property type="match status" value="1"/>
</dbReference>
<evidence type="ECO:0000313" key="1">
    <source>
        <dbReference type="EMBL" id="KAG4425560.1"/>
    </source>
</evidence>
<dbReference type="SUPFAM" id="SSF51735">
    <property type="entry name" value="NAD(P)-binding Rossmann-fold domains"/>
    <property type="match status" value="1"/>
</dbReference>